<dbReference type="EMBL" id="JARAKH010000030">
    <property type="protein sequence ID" value="KAK8386698.1"/>
    <property type="molecule type" value="Genomic_DNA"/>
</dbReference>
<evidence type="ECO:0000313" key="3">
    <source>
        <dbReference type="Proteomes" id="UP001487740"/>
    </source>
</evidence>
<reference evidence="2 3" key="1">
    <citation type="submission" date="2023-03" db="EMBL/GenBank/DDBJ databases">
        <title>High-quality genome of Scylla paramamosain provides insights in environmental adaptation.</title>
        <authorList>
            <person name="Zhang L."/>
        </authorList>
    </citation>
    <scope>NUCLEOTIDE SEQUENCE [LARGE SCALE GENOMIC DNA]</scope>
    <source>
        <strain evidence="2">LZ_2023a</strain>
        <tissue evidence="2">Muscle</tissue>
    </source>
</reference>
<evidence type="ECO:0000256" key="1">
    <source>
        <dbReference type="SAM" id="MobiDB-lite"/>
    </source>
</evidence>
<dbReference type="Proteomes" id="UP001487740">
    <property type="component" value="Unassembled WGS sequence"/>
</dbReference>
<feature type="region of interest" description="Disordered" evidence="1">
    <location>
        <begin position="50"/>
        <end position="71"/>
    </location>
</feature>
<protein>
    <submittedName>
        <fullName evidence="2">Uncharacterized protein</fullName>
    </submittedName>
</protein>
<name>A0AAW0TG48_SCYPA</name>
<comment type="caution">
    <text evidence="2">The sequence shown here is derived from an EMBL/GenBank/DDBJ whole genome shotgun (WGS) entry which is preliminary data.</text>
</comment>
<proteinExistence type="predicted"/>
<accession>A0AAW0TG48</accession>
<gene>
    <name evidence="2" type="ORF">O3P69_017868</name>
</gene>
<keyword evidence="3" id="KW-1185">Reference proteome</keyword>
<evidence type="ECO:0000313" key="2">
    <source>
        <dbReference type="EMBL" id="KAK8386698.1"/>
    </source>
</evidence>
<organism evidence="2 3">
    <name type="scientific">Scylla paramamosain</name>
    <name type="common">Mud crab</name>
    <dbReference type="NCBI Taxonomy" id="85552"/>
    <lineage>
        <taxon>Eukaryota</taxon>
        <taxon>Metazoa</taxon>
        <taxon>Ecdysozoa</taxon>
        <taxon>Arthropoda</taxon>
        <taxon>Crustacea</taxon>
        <taxon>Multicrustacea</taxon>
        <taxon>Malacostraca</taxon>
        <taxon>Eumalacostraca</taxon>
        <taxon>Eucarida</taxon>
        <taxon>Decapoda</taxon>
        <taxon>Pleocyemata</taxon>
        <taxon>Brachyura</taxon>
        <taxon>Eubrachyura</taxon>
        <taxon>Portunoidea</taxon>
        <taxon>Portunidae</taxon>
        <taxon>Portuninae</taxon>
        <taxon>Scylla</taxon>
    </lineage>
</organism>
<sequence length="92" mass="10360">MLPPLPPVLPHLPLCTRTGLPQGEGLLKMTVKQIVVVSWCMWPPQKIKLRHRQGKTTRTLPHPATSEDATVTASQPVPYLNVRDISLDYREN</sequence>
<dbReference type="AlphaFoldDB" id="A0AAW0TG48"/>